<dbReference type="SUPFAM" id="SSF52309">
    <property type="entry name" value="N-(deoxy)ribosyltransferase-like"/>
    <property type="match status" value="1"/>
</dbReference>
<protein>
    <submittedName>
        <fullName evidence="1">Nucleoside 2-deoxyribosyltransferase</fullName>
    </submittedName>
</protein>
<dbReference type="RefSeq" id="WP_273940682.1">
    <property type="nucleotide sequence ID" value="NZ_CP097263.1"/>
</dbReference>
<proteinExistence type="predicted"/>
<reference evidence="1 2" key="1">
    <citation type="submission" date="2024-09" db="EMBL/GenBank/DDBJ databases">
        <authorList>
            <person name="Sun Q."/>
            <person name="Mori K."/>
        </authorList>
    </citation>
    <scope>NUCLEOTIDE SEQUENCE [LARGE SCALE GENOMIC DNA]</scope>
    <source>
        <strain evidence="1 2">TBRC 1432</strain>
    </source>
</reference>
<accession>A0ABV6MSZ1</accession>
<dbReference type="Pfam" id="PF05014">
    <property type="entry name" value="Nuc_deoxyrib_tr"/>
    <property type="match status" value="1"/>
</dbReference>
<gene>
    <name evidence="1" type="ORF">ACFFH7_18195</name>
</gene>
<dbReference type="Proteomes" id="UP001589810">
    <property type="component" value="Unassembled WGS sequence"/>
</dbReference>
<evidence type="ECO:0000313" key="1">
    <source>
        <dbReference type="EMBL" id="MFC0543438.1"/>
    </source>
</evidence>
<dbReference type="Gene3D" id="3.40.50.450">
    <property type="match status" value="1"/>
</dbReference>
<keyword evidence="2" id="KW-1185">Reference proteome</keyword>
<evidence type="ECO:0000313" key="2">
    <source>
        <dbReference type="Proteomes" id="UP001589810"/>
    </source>
</evidence>
<comment type="caution">
    <text evidence="1">The sequence shown here is derived from an EMBL/GenBank/DDBJ whole genome shotgun (WGS) entry which is preliminary data.</text>
</comment>
<dbReference type="EMBL" id="JBHLUD010000005">
    <property type="protein sequence ID" value="MFC0543438.1"/>
    <property type="molecule type" value="Genomic_DNA"/>
</dbReference>
<dbReference type="InterPro" id="IPR007710">
    <property type="entry name" value="Nucleoside_deoxyribTrfase"/>
</dbReference>
<organism evidence="1 2">
    <name type="scientific">Kutzneria chonburiensis</name>
    <dbReference type="NCBI Taxonomy" id="1483604"/>
    <lineage>
        <taxon>Bacteria</taxon>
        <taxon>Bacillati</taxon>
        <taxon>Actinomycetota</taxon>
        <taxon>Actinomycetes</taxon>
        <taxon>Pseudonocardiales</taxon>
        <taxon>Pseudonocardiaceae</taxon>
        <taxon>Kutzneria</taxon>
    </lineage>
</organism>
<name>A0ABV6MSZ1_9PSEU</name>
<sequence length="166" mass="18372">MTTTQRVTPSSVFVGGPFYGLVNPETGVMAPRDQSKINRIIEHFEQGGAKVYNAHRREQWGAQFLTAPVCTKLDYTEIAQSDVFVAYPGVPVSPGTHVEVGWASALGKPMVLLLERDAKHTFLVIGLETVANVEFIYFDEVDEILEQLDDAVHKVLTRTGPVRTDI</sequence>